<dbReference type="OrthoDB" id="262615at2"/>
<feature type="region of interest" description="Disordered" evidence="1">
    <location>
        <begin position="705"/>
        <end position="725"/>
    </location>
</feature>
<dbReference type="RefSeq" id="WP_069961499.1">
    <property type="nucleotide sequence ID" value="NZ_CP016094.1"/>
</dbReference>
<dbReference type="EMBL" id="CP016094">
    <property type="protein sequence ID" value="AOS44224.1"/>
    <property type="molecule type" value="Genomic_DNA"/>
</dbReference>
<dbReference type="PANTHER" id="PTHR40081">
    <property type="entry name" value="CONCANAVALIN A-LIKE LECTIN/GLUCANASE"/>
    <property type="match status" value="1"/>
</dbReference>
<accession>A0A1D8ATJ2</accession>
<dbReference type="Pfam" id="PF21346">
    <property type="entry name" value="PcRGLX_3rd"/>
    <property type="match status" value="1"/>
</dbReference>
<dbReference type="Proteomes" id="UP000095228">
    <property type="component" value="Chromosome"/>
</dbReference>
<evidence type="ECO:0000256" key="1">
    <source>
        <dbReference type="SAM" id="MobiDB-lite"/>
    </source>
</evidence>
<dbReference type="KEGG" id="obg:Verru16b_01285"/>
<evidence type="ECO:0008006" key="7">
    <source>
        <dbReference type="Google" id="ProtNLM"/>
    </source>
</evidence>
<proteinExistence type="predicted"/>
<keyword evidence="6" id="KW-1185">Reference proteome</keyword>
<dbReference type="PROSITE" id="PS51318">
    <property type="entry name" value="TAT"/>
    <property type="match status" value="1"/>
</dbReference>
<sequence length="935" mass="102412">MSSLTRREFVRKTTLVAAAAQLATSLRATSTGSAPAPAAPVRAPDTLHWLEGTPAALPGATWGRPWPRGQHPRDTTFQLQTTDGAAVPLQSWPLAFWPDGSLKWTAHAIPADAPASAEYRITAGSPAAPARPVKVTESAEAVEIDTGVIRAVIGRRGGDLIRTITRDGKEIARAGRLVCQLQNRRDPAAIRVESFTGEIAAVTVEQAGPVRAVVKIEGKHRQTGGPSTGSTSSPQAGSGQSGPRPDWLPFVVRLYFHAGGEMVRVMHTILFDGNAEQDFISGLGVSFTVPLRGELYDRHVRFSGPDRGVFGEAVRGLTGLRRDPGKAVKEAQVAGRATPPLAEWDQRVVERLQYVPAYADWTLLQANADGFQLRKRTHAGHTWLDAAQGQRAGGLGYIGTPAGGVAFGLRNFWQSHPAQFDIRGATGDAATVTAWLWAPDAAPMDLRPYHDGLGMDTFDKQYNGGLEITYEDYEPGFNSPEGVARTSELHLWCLAATLARETLAALQRTLEAPPMLANSPAWLHQCEVFGAIWNPSDRSVPARAAVEDRLAAYFDFYVGQREQRRWYGYWNYGDVMHTYDADRHEWRYDIGGFAWDNSELSTDLWLWLYYLQTGRADVFRFAEDMTRHTGEVDVHHLGRFAPLGSRHNVQHWGCSAKQLRISTATNRRYYFYLTGDERVGDLMREQVEAGRALLKFPPGRKLAFANEQGDQSRGTPTSPDSVGASMGTDWGSLAGAWLTEWERTGDPKMRDRLIASMRTLGAQPKGLFSTGLILNVETGAFEITKSDKVSVSHLNAVFGLVEVCAELIALLDVPAFKTAWLDYCELYNASAEEQTKRLGSALRANGLRQGHARLTAYAAKLKGDPALAQRAWAEFARDWRGRESATGRFPVTRVEGPAVLRPVDEAVFVSTNDAAQWGLAAIQCLALIGEHQPAG</sequence>
<dbReference type="InterPro" id="IPR045793">
    <property type="entry name" value="PcRGLX/YetA-like"/>
</dbReference>
<protein>
    <recommendedName>
        <fullName evidence="7">Tat pathway signal sequence domain protein</fullName>
    </recommendedName>
</protein>
<gene>
    <name evidence="5" type="ORF">Verru16b_01285</name>
</gene>
<evidence type="ECO:0000313" key="5">
    <source>
        <dbReference type="EMBL" id="AOS44224.1"/>
    </source>
</evidence>
<organism evidence="5 6">
    <name type="scientific">Lacunisphaera limnophila</name>
    <dbReference type="NCBI Taxonomy" id="1838286"/>
    <lineage>
        <taxon>Bacteria</taxon>
        <taxon>Pseudomonadati</taxon>
        <taxon>Verrucomicrobiota</taxon>
        <taxon>Opitutia</taxon>
        <taxon>Opitutales</taxon>
        <taxon>Opitutaceae</taxon>
        <taxon>Lacunisphaera</taxon>
    </lineage>
</organism>
<feature type="domain" description="PcRGLX/YetA-like central beta-sandwich" evidence="3">
    <location>
        <begin position="133"/>
        <end position="507"/>
    </location>
</feature>
<dbReference type="InterPro" id="IPR006311">
    <property type="entry name" value="TAT_signal"/>
</dbReference>
<dbReference type="Pfam" id="PF21345">
    <property type="entry name" value="PcRGLX_2nd"/>
    <property type="match status" value="1"/>
</dbReference>
<dbReference type="InterPro" id="IPR048331">
    <property type="entry name" value="PcRGLX/YetA_3rd"/>
</dbReference>
<evidence type="ECO:0000313" key="6">
    <source>
        <dbReference type="Proteomes" id="UP000095228"/>
    </source>
</evidence>
<reference evidence="5 6" key="1">
    <citation type="submission" date="2016-06" db="EMBL/GenBank/DDBJ databases">
        <title>Three novel species with peptidoglycan cell walls form the new genus Lacunisphaera gen. nov. in the family Opitutaceae of the verrucomicrobial subdivision 4.</title>
        <authorList>
            <person name="Rast P."/>
            <person name="Gloeckner I."/>
            <person name="Jogler M."/>
            <person name="Boedeker C."/>
            <person name="Jeske O."/>
            <person name="Wiegand S."/>
            <person name="Reinhardt R."/>
            <person name="Schumann P."/>
            <person name="Rohde M."/>
            <person name="Spring S."/>
            <person name="Gloeckner F.O."/>
            <person name="Jogler C."/>
        </authorList>
    </citation>
    <scope>NUCLEOTIDE SEQUENCE [LARGE SCALE GENOMIC DNA]</scope>
    <source>
        <strain evidence="5 6">IG16b</strain>
    </source>
</reference>
<dbReference type="Pfam" id="PF19501">
    <property type="entry name" value="PcRGLX_1st"/>
    <property type="match status" value="1"/>
</dbReference>
<feature type="region of interest" description="Disordered" evidence="1">
    <location>
        <begin position="219"/>
        <end position="244"/>
    </location>
</feature>
<evidence type="ECO:0000259" key="4">
    <source>
        <dbReference type="Pfam" id="PF21346"/>
    </source>
</evidence>
<feature type="compositionally biased region" description="Polar residues" evidence="1">
    <location>
        <begin position="708"/>
        <end position="720"/>
    </location>
</feature>
<name>A0A1D8ATJ2_9BACT</name>
<feature type="compositionally biased region" description="Low complexity" evidence="1">
    <location>
        <begin position="223"/>
        <end position="243"/>
    </location>
</feature>
<feature type="domain" description="PcRGLX/YetA-like N-terminal RIFT barrel" evidence="2">
    <location>
        <begin position="46"/>
        <end position="123"/>
    </location>
</feature>
<dbReference type="InterPro" id="IPR048330">
    <property type="entry name" value="PcRGLX/YetA_2nd"/>
</dbReference>
<evidence type="ECO:0000259" key="2">
    <source>
        <dbReference type="Pfam" id="PF19501"/>
    </source>
</evidence>
<feature type="domain" description="PcRGLX/YetA-like C-terminal alpha/alpha toroid" evidence="4">
    <location>
        <begin position="513"/>
        <end position="932"/>
    </location>
</feature>
<dbReference type="STRING" id="1838286.Verru16b_01285"/>
<dbReference type="PATRIC" id="fig|1838286.3.peg.1294"/>
<dbReference type="InterPro" id="IPR048329">
    <property type="entry name" value="PcRGLX_1st"/>
</dbReference>
<dbReference type="PANTHER" id="PTHR40081:SF1">
    <property type="entry name" value="TAT PATHWAY SIGNAL SEQUENCE DOMAIN PROTEIN"/>
    <property type="match status" value="1"/>
</dbReference>
<evidence type="ECO:0000259" key="3">
    <source>
        <dbReference type="Pfam" id="PF21345"/>
    </source>
</evidence>
<dbReference type="AlphaFoldDB" id="A0A1D8ATJ2"/>